<dbReference type="InterPro" id="IPR025736">
    <property type="entry name" value="PucR_C-HTH_dom"/>
</dbReference>
<name>A0A263D6G2_9PSEU</name>
<protein>
    <submittedName>
        <fullName evidence="3">PucR family transcriptional regulator</fullName>
    </submittedName>
</protein>
<dbReference type="InParanoid" id="A0A263D6G2"/>
<gene>
    <name evidence="3" type="ORF">CFN78_07525</name>
</gene>
<evidence type="ECO:0000313" key="4">
    <source>
        <dbReference type="Proteomes" id="UP000242444"/>
    </source>
</evidence>
<organism evidence="3 4">
    <name type="scientific">Amycolatopsis antarctica</name>
    <dbReference type="NCBI Taxonomy" id="1854586"/>
    <lineage>
        <taxon>Bacteria</taxon>
        <taxon>Bacillati</taxon>
        <taxon>Actinomycetota</taxon>
        <taxon>Actinomycetes</taxon>
        <taxon>Pseudonocardiales</taxon>
        <taxon>Pseudonocardiaceae</taxon>
        <taxon>Amycolatopsis</taxon>
    </lineage>
</organism>
<dbReference type="Pfam" id="PF07905">
    <property type="entry name" value="PucR"/>
    <property type="match status" value="1"/>
</dbReference>
<dbReference type="RefSeq" id="WP_094861860.1">
    <property type="nucleotide sequence ID" value="NZ_NKYE01000003.1"/>
</dbReference>
<evidence type="ECO:0000259" key="2">
    <source>
        <dbReference type="Pfam" id="PF13556"/>
    </source>
</evidence>
<dbReference type="OrthoDB" id="3170447at2"/>
<dbReference type="InterPro" id="IPR051448">
    <property type="entry name" value="CdaR-like_regulators"/>
</dbReference>
<proteinExistence type="predicted"/>
<sequence>MTSVRDLLEIPELRLRVRTGEDLLDRGLTRIYGTELPDPSRYLSAGELVLSGLLWWRGPEDAEPFVAALAEAGSAALAASAADTGRIPAALVEACGRYGIPLLEVPADLSFAVVTERVVLALAGASAGRSRLRTAAAGDASLTALLEHARAELGAPCWVLSATGRMVAGSGVELVDTQGIARAFVRGGCRARVTNGYTLLPVGERATVPWALAIEGDRARWTGATGSLAAELAALVDLDRSRSEQVRRVADRVAAPLLRLAAGDSLTDTDFTTGLAAAGLPGHSTIRVVLARTGTGTPSLGVALLTELLAGYPARTLVGEAGEDACALVVGDLWPPDWAGKAVAALSTVDSLIPASRVLLGIGGPAAVTELRGASEQARHAVAVAEGRPGRIGVVSGDQLRAHQLLVAAADADLRRSLRARTLGPLLAYDQAQNADLVRTVRVFLDCDASPTAAAKALHVHVNTLRYRITRAGELLGMDLTDFGNQVDVYLALRMSP</sequence>
<keyword evidence="4" id="KW-1185">Reference proteome</keyword>
<dbReference type="EMBL" id="NKYE01000003">
    <property type="protein sequence ID" value="OZM74104.1"/>
    <property type="molecule type" value="Genomic_DNA"/>
</dbReference>
<reference evidence="3 4" key="1">
    <citation type="submission" date="2017-07" db="EMBL/GenBank/DDBJ databases">
        <title>Amycolatopsis antarcticus sp. nov., isolated from the surface of an Antarcticus brown macroalga.</title>
        <authorList>
            <person name="Wang J."/>
            <person name="Leiva S."/>
            <person name="Huang J."/>
            <person name="Huang Y."/>
        </authorList>
    </citation>
    <scope>NUCLEOTIDE SEQUENCE [LARGE SCALE GENOMIC DNA]</scope>
    <source>
        <strain evidence="3 4">AU-G6</strain>
    </source>
</reference>
<dbReference type="InterPro" id="IPR042070">
    <property type="entry name" value="PucR_C-HTH_sf"/>
</dbReference>
<dbReference type="Proteomes" id="UP000242444">
    <property type="component" value="Unassembled WGS sequence"/>
</dbReference>
<dbReference type="PANTHER" id="PTHR33744">
    <property type="entry name" value="CARBOHYDRATE DIACID REGULATOR"/>
    <property type="match status" value="1"/>
</dbReference>
<comment type="caution">
    <text evidence="3">The sequence shown here is derived from an EMBL/GenBank/DDBJ whole genome shotgun (WGS) entry which is preliminary data.</text>
</comment>
<feature type="domain" description="Purine catabolism PurC-like" evidence="1">
    <location>
        <begin position="6"/>
        <end position="121"/>
    </location>
</feature>
<dbReference type="AlphaFoldDB" id="A0A263D6G2"/>
<accession>A0A263D6G2</accession>
<dbReference type="Pfam" id="PF13556">
    <property type="entry name" value="HTH_30"/>
    <property type="match status" value="1"/>
</dbReference>
<dbReference type="InterPro" id="IPR012914">
    <property type="entry name" value="PucR_dom"/>
</dbReference>
<dbReference type="PANTHER" id="PTHR33744:SF17">
    <property type="entry name" value="CONSERVED PROTEIN"/>
    <property type="match status" value="1"/>
</dbReference>
<evidence type="ECO:0000259" key="1">
    <source>
        <dbReference type="Pfam" id="PF07905"/>
    </source>
</evidence>
<feature type="domain" description="PucR C-terminal helix-turn-helix" evidence="2">
    <location>
        <begin position="437"/>
        <end position="494"/>
    </location>
</feature>
<dbReference type="Gene3D" id="1.10.10.2840">
    <property type="entry name" value="PucR C-terminal helix-turn-helix domain"/>
    <property type="match status" value="1"/>
</dbReference>
<evidence type="ECO:0000313" key="3">
    <source>
        <dbReference type="EMBL" id="OZM74104.1"/>
    </source>
</evidence>